<dbReference type="GO" id="GO:0044183">
    <property type="term" value="F:protein folding chaperone"/>
    <property type="evidence" value="ECO:0007669"/>
    <property type="project" value="TreeGrafter"/>
</dbReference>
<proteinExistence type="inferred from homology"/>
<accession>A0AAE5C9S2</accession>
<feature type="domain" description="Trigger factor ribosome-binding bacterial" evidence="11">
    <location>
        <begin position="9"/>
        <end position="150"/>
    </location>
</feature>
<dbReference type="SUPFAM" id="SSF54534">
    <property type="entry name" value="FKBP-like"/>
    <property type="match status" value="1"/>
</dbReference>
<dbReference type="GO" id="GO:0005737">
    <property type="term" value="C:cytoplasm"/>
    <property type="evidence" value="ECO:0007669"/>
    <property type="project" value="UniProtKB-SubCell"/>
</dbReference>
<dbReference type="SUPFAM" id="SSF102735">
    <property type="entry name" value="Trigger factor ribosome-binding domain"/>
    <property type="match status" value="1"/>
</dbReference>
<dbReference type="GO" id="GO:0043022">
    <property type="term" value="F:ribosome binding"/>
    <property type="evidence" value="ECO:0007669"/>
    <property type="project" value="TreeGrafter"/>
</dbReference>
<evidence type="ECO:0000259" key="11">
    <source>
        <dbReference type="Pfam" id="PF05697"/>
    </source>
</evidence>
<dbReference type="GO" id="GO:0051083">
    <property type="term" value="P:'de novo' cotranslational protein folding"/>
    <property type="evidence" value="ECO:0007669"/>
    <property type="project" value="TreeGrafter"/>
</dbReference>
<evidence type="ECO:0000256" key="7">
    <source>
        <dbReference type="ARBA" id="ARBA00023235"/>
    </source>
</evidence>
<dbReference type="Pfam" id="PF05697">
    <property type="entry name" value="Trigger_N"/>
    <property type="match status" value="1"/>
</dbReference>
<dbReference type="Gene3D" id="3.10.50.40">
    <property type="match status" value="1"/>
</dbReference>
<keyword evidence="9" id="KW-0963">Cytoplasm</keyword>
<keyword evidence="5 9" id="KW-0697">Rotamase</keyword>
<dbReference type="PIRSF" id="PIRSF003095">
    <property type="entry name" value="Trigger_factor"/>
    <property type="match status" value="1"/>
</dbReference>
<dbReference type="GO" id="GO:0003755">
    <property type="term" value="F:peptidyl-prolyl cis-trans isomerase activity"/>
    <property type="evidence" value="ECO:0007669"/>
    <property type="project" value="UniProtKB-UniRule"/>
</dbReference>
<comment type="similarity">
    <text evidence="2 9">Belongs to the FKBP-type PPIase family. Tig subfamily.</text>
</comment>
<dbReference type="PANTHER" id="PTHR30560:SF3">
    <property type="entry name" value="TRIGGER FACTOR-LIKE PROTEIN TIG, CHLOROPLASTIC"/>
    <property type="match status" value="1"/>
</dbReference>
<dbReference type="InterPro" id="IPR008880">
    <property type="entry name" value="Trigger_fac_C"/>
</dbReference>
<evidence type="ECO:0000259" key="12">
    <source>
        <dbReference type="Pfam" id="PF05698"/>
    </source>
</evidence>
<evidence type="ECO:0000259" key="10">
    <source>
        <dbReference type="Pfam" id="PF00254"/>
    </source>
</evidence>
<comment type="catalytic activity">
    <reaction evidence="1 9">
        <text>[protein]-peptidylproline (omega=180) = [protein]-peptidylproline (omega=0)</text>
        <dbReference type="Rhea" id="RHEA:16237"/>
        <dbReference type="Rhea" id="RHEA-COMP:10747"/>
        <dbReference type="Rhea" id="RHEA-COMP:10748"/>
        <dbReference type="ChEBI" id="CHEBI:83833"/>
        <dbReference type="ChEBI" id="CHEBI:83834"/>
        <dbReference type="EC" id="5.2.1.8"/>
    </reaction>
</comment>
<evidence type="ECO:0000313" key="13">
    <source>
        <dbReference type="EMBL" id="NIR73742.1"/>
    </source>
</evidence>
<evidence type="ECO:0000256" key="9">
    <source>
        <dbReference type="HAMAP-Rule" id="MF_00303"/>
    </source>
</evidence>
<dbReference type="NCBIfam" id="TIGR00115">
    <property type="entry name" value="tig"/>
    <property type="match status" value="1"/>
</dbReference>
<dbReference type="Pfam" id="PF00254">
    <property type="entry name" value="FKBP_C"/>
    <property type="match status" value="1"/>
</dbReference>
<dbReference type="InterPro" id="IPR036611">
    <property type="entry name" value="Trigger_fac_ribosome-bd_sf"/>
</dbReference>
<evidence type="ECO:0000256" key="4">
    <source>
        <dbReference type="ARBA" id="ARBA00016902"/>
    </source>
</evidence>
<evidence type="ECO:0000256" key="8">
    <source>
        <dbReference type="ARBA" id="ARBA00029986"/>
    </source>
</evidence>
<protein>
    <recommendedName>
        <fullName evidence="4 9">Trigger factor</fullName>
        <shortName evidence="9">TF</shortName>
        <ecNumber evidence="3 9">5.2.1.8</ecNumber>
    </recommendedName>
    <alternativeName>
        <fullName evidence="8 9">PPIase</fullName>
    </alternativeName>
</protein>
<evidence type="ECO:0000256" key="6">
    <source>
        <dbReference type="ARBA" id="ARBA00023186"/>
    </source>
</evidence>
<feature type="domain" description="Trigger factor C-terminal" evidence="12">
    <location>
        <begin position="268"/>
        <end position="413"/>
    </location>
</feature>
<dbReference type="InterPro" id="IPR046357">
    <property type="entry name" value="PPIase_dom_sf"/>
</dbReference>
<dbReference type="InterPro" id="IPR008881">
    <property type="entry name" value="Trigger_fac_ribosome-bd_bac"/>
</dbReference>
<evidence type="ECO:0000256" key="3">
    <source>
        <dbReference type="ARBA" id="ARBA00013194"/>
    </source>
</evidence>
<dbReference type="AlphaFoldDB" id="A0AAE5C9S2"/>
<comment type="subcellular location">
    <subcellularLocation>
        <location evidence="9">Cytoplasm</location>
    </subcellularLocation>
    <text evidence="9">About half TF is bound to the ribosome near the polypeptide exit tunnel while the other half is free in the cytoplasm.</text>
</comment>
<comment type="caution">
    <text evidence="13">The sequence shown here is derived from an EMBL/GenBank/DDBJ whole genome shotgun (WGS) entry which is preliminary data.</text>
</comment>
<dbReference type="InterPro" id="IPR037041">
    <property type="entry name" value="Trigger_fac_C_sf"/>
</dbReference>
<dbReference type="PANTHER" id="PTHR30560">
    <property type="entry name" value="TRIGGER FACTOR CHAPERONE AND PEPTIDYL-PROLYL CIS/TRANS ISOMERASE"/>
    <property type="match status" value="1"/>
</dbReference>
<comment type="domain">
    <text evidence="9">Consists of 3 domains; the N-terminus binds the ribosome, the middle domain has PPIase activity, while the C-terminus has intrinsic chaperone activity on its own.</text>
</comment>
<reference evidence="13 14" key="1">
    <citation type="submission" date="2020-01" db="EMBL/GenBank/DDBJ databases">
        <title>Genomes assembled from Gulf of Kutch pelagic sediment metagenomes.</title>
        <authorList>
            <person name="Chandrashekar M."/>
            <person name="Mahajan M.S."/>
            <person name="Dave K.J."/>
            <person name="Vatsa P."/>
            <person name="Nathani N.M."/>
        </authorList>
    </citation>
    <scope>NUCLEOTIDE SEQUENCE [LARGE SCALE GENOMIC DNA]</scope>
    <source>
        <strain evidence="13">KS3-K002</strain>
    </source>
</reference>
<dbReference type="InterPro" id="IPR027304">
    <property type="entry name" value="Trigger_fact/SurA_dom_sf"/>
</dbReference>
<dbReference type="GO" id="GO:0015031">
    <property type="term" value="P:protein transport"/>
    <property type="evidence" value="ECO:0007669"/>
    <property type="project" value="UniProtKB-UniRule"/>
</dbReference>
<evidence type="ECO:0000256" key="1">
    <source>
        <dbReference type="ARBA" id="ARBA00000971"/>
    </source>
</evidence>
<dbReference type="Pfam" id="PF05698">
    <property type="entry name" value="Trigger_C"/>
    <property type="match status" value="1"/>
</dbReference>
<feature type="domain" description="PPIase FKBP-type" evidence="10">
    <location>
        <begin position="163"/>
        <end position="236"/>
    </location>
</feature>
<dbReference type="Proteomes" id="UP000702544">
    <property type="component" value="Unassembled WGS sequence"/>
</dbReference>
<keyword evidence="9" id="KW-0132">Cell division</keyword>
<dbReference type="EMBL" id="JAACAK010000012">
    <property type="protein sequence ID" value="NIR73742.1"/>
    <property type="molecule type" value="Genomic_DNA"/>
</dbReference>
<dbReference type="InterPro" id="IPR001179">
    <property type="entry name" value="PPIase_FKBP_dom"/>
</dbReference>
<organism evidence="13 14">
    <name type="scientific">Candidatus Kutchimonas denitrificans</name>
    <dbReference type="NCBI Taxonomy" id="3056748"/>
    <lineage>
        <taxon>Bacteria</taxon>
        <taxon>Pseudomonadati</taxon>
        <taxon>Gemmatimonadota</taxon>
        <taxon>Gemmatimonadia</taxon>
        <taxon>Candidatus Palauibacterales</taxon>
        <taxon>Candidatus Palauibacteraceae</taxon>
        <taxon>Candidatus Kutchimonas</taxon>
    </lineage>
</organism>
<dbReference type="SUPFAM" id="SSF109998">
    <property type="entry name" value="Triger factor/SurA peptide-binding domain-like"/>
    <property type="match status" value="1"/>
</dbReference>
<name>A0AAE5C9S2_9BACT</name>
<keyword evidence="9" id="KW-0131">Cell cycle</keyword>
<evidence type="ECO:0000256" key="5">
    <source>
        <dbReference type="ARBA" id="ARBA00023110"/>
    </source>
</evidence>
<evidence type="ECO:0000313" key="14">
    <source>
        <dbReference type="Proteomes" id="UP000702544"/>
    </source>
</evidence>
<dbReference type="Gene3D" id="3.30.70.1050">
    <property type="entry name" value="Trigger factor ribosome-binding domain"/>
    <property type="match status" value="1"/>
</dbReference>
<comment type="function">
    <text evidence="9">Involved in protein export. Acts as a chaperone by maintaining the newly synthesized protein in an open conformation. Functions as a peptidyl-prolyl cis-trans isomerase.</text>
</comment>
<keyword evidence="7 9" id="KW-0413">Isomerase</keyword>
<evidence type="ECO:0000256" key="2">
    <source>
        <dbReference type="ARBA" id="ARBA00005464"/>
    </source>
</evidence>
<gene>
    <name evidence="9 13" type="primary">tig</name>
    <name evidence="13" type="ORF">GWO12_01305</name>
</gene>
<keyword evidence="6 9" id="KW-0143">Chaperone</keyword>
<dbReference type="Gene3D" id="1.10.3120.10">
    <property type="entry name" value="Trigger factor, C-terminal domain"/>
    <property type="match status" value="1"/>
</dbReference>
<dbReference type="InterPro" id="IPR005215">
    <property type="entry name" value="Trig_fac"/>
</dbReference>
<dbReference type="GO" id="GO:0051301">
    <property type="term" value="P:cell division"/>
    <property type="evidence" value="ECO:0007669"/>
    <property type="project" value="UniProtKB-KW"/>
</dbReference>
<sequence length="424" mass="47779">MSQVTRDLQISVEEPAAWGRKLVITVPPGRVKSERARIAKRLAKKVRLPGFRKGKVPPERIEARYGAEIDRQTQQQIIDVAFREAIEEKDLEPISQPRVQNVVYSRDSEFTFEVTFDIRPEIKLSRLGGFRIDRPEVTVSEQEVEEQLEAVRQQQALWSPVERKPAAGDTVEVVITPISDETGEPGESQPYQFPLGQGHAIPDVESAITTLEPGSSGEFEVRFPDDFDDEARRGEKTRLRIELKRVLEQELPPLNDELAKSVGDFEDLDALRSAVAEDIRKHKEHEADQQVNRRLIEHVIEANPFQVPESMVDRYVDALLGTPPEGADPDQVAQARDEARPAALWGIKRTLVVQRLAEEQGFEASKEEVDERVKAIAERLGRPVGQVRANLAKSGELRDIERGIVEGKVFDFLREASEIKGAKS</sequence>
<dbReference type="EC" id="5.2.1.8" evidence="3 9"/>
<dbReference type="HAMAP" id="MF_00303">
    <property type="entry name" value="Trigger_factor_Tig"/>
    <property type="match status" value="1"/>
</dbReference>
<dbReference type="GO" id="GO:0043335">
    <property type="term" value="P:protein unfolding"/>
    <property type="evidence" value="ECO:0007669"/>
    <property type="project" value="TreeGrafter"/>
</dbReference>